<keyword evidence="1" id="KW-0472">Membrane</keyword>
<reference evidence="2 3" key="1">
    <citation type="submission" date="2016-11" db="EMBL/GenBank/DDBJ databases">
        <authorList>
            <person name="Jaros S."/>
            <person name="Januszkiewicz K."/>
            <person name="Wedrychowicz H."/>
        </authorList>
    </citation>
    <scope>NUCLEOTIDE SEQUENCE [LARGE SCALE GENOMIC DNA]</scope>
    <source>
        <strain evidence="2 3">CECT 7868</strain>
    </source>
</reference>
<evidence type="ECO:0000313" key="3">
    <source>
        <dbReference type="Proteomes" id="UP000184608"/>
    </source>
</evidence>
<sequence length="99" mass="11218">MLLYSFGEQEENTPDMNFIEFIGYAASALVALSFTMKEMVRLRIINCVGCLLFVGYGAMIESWPVMLTNGFITGVNIYWLLKDKSRNKGHKQMQPAKAD</sequence>
<keyword evidence="1" id="KW-0812">Transmembrane</keyword>
<feature type="transmembrane region" description="Helical" evidence="1">
    <location>
        <begin position="42"/>
        <end position="59"/>
    </location>
</feature>
<evidence type="ECO:0008006" key="4">
    <source>
        <dbReference type="Google" id="ProtNLM"/>
    </source>
</evidence>
<keyword evidence="3" id="KW-1185">Reference proteome</keyword>
<keyword evidence="1" id="KW-1133">Transmembrane helix</keyword>
<feature type="transmembrane region" description="Helical" evidence="1">
    <location>
        <begin position="16"/>
        <end position="35"/>
    </location>
</feature>
<name>A0A1M6C755_9VIBR</name>
<evidence type="ECO:0000313" key="2">
    <source>
        <dbReference type="EMBL" id="SHI56538.1"/>
    </source>
</evidence>
<proteinExistence type="predicted"/>
<feature type="transmembrane region" description="Helical" evidence="1">
    <location>
        <begin position="65"/>
        <end position="81"/>
    </location>
</feature>
<evidence type="ECO:0000256" key="1">
    <source>
        <dbReference type="SAM" id="Phobius"/>
    </source>
</evidence>
<dbReference type="Proteomes" id="UP000184608">
    <property type="component" value="Unassembled WGS sequence"/>
</dbReference>
<dbReference type="EMBL" id="FQXZ01000045">
    <property type="protein sequence ID" value="SHI56538.1"/>
    <property type="molecule type" value="Genomic_DNA"/>
</dbReference>
<dbReference type="STRING" id="1216006.VA7868_03944"/>
<organism evidence="2 3">
    <name type="scientific">Vibrio aerogenes CECT 7868</name>
    <dbReference type="NCBI Taxonomy" id="1216006"/>
    <lineage>
        <taxon>Bacteria</taxon>
        <taxon>Pseudomonadati</taxon>
        <taxon>Pseudomonadota</taxon>
        <taxon>Gammaproteobacteria</taxon>
        <taxon>Vibrionales</taxon>
        <taxon>Vibrionaceae</taxon>
        <taxon>Vibrio</taxon>
    </lineage>
</organism>
<accession>A0A1M6C755</accession>
<gene>
    <name evidence="2" type="ORF">VA7868_03944</name>
</gene>
<protein>
    <recommendedName>
        <fullName evidence="4">Uroporphyrinogen decarboxylase</fullName>
    </recommendedName>
</protein>
<dbReference type="AlphaFoldDB" id="A0A1M6C755"/>